<gene>
    <name evidence="2" type="ORF">NQV15_08900</name>
</gene>
<accession>A0ABY5MDW0</accession>
<dbReference type="Gene3D" id="3.40.630.30">
    <property type="match status" value="1"/>
</dbReference>
<organism evidence="2 3">
    <name type="scientific">Aeromicrobium wangtongii</name>
    <dbReference type="NCBI Taxonomy" id="2969247"/>
    <lineage>
        <taxon>Bacteria</taxon>
        <taxon>Bacillati</taxon>
        <taxon>Actinomycetota</taxon>
        <taxon>Actinomycetes</taxon>
        <taxon>Propionibacteriales</taxon>
        <taxon>Nocardioidaceae</taxon>
        <taxon>Aeromicrobium</taxon>
    </lineage>
</organism>
<name>A0ABY5MDW0_9ACTN</name>
<dbReference type="PROSITE" id="PS51729">
    <property type="entry name" value="GNAT_YJDJ"/>
    <property type="match status" value="1"/>
</dbReference>
<keyword evidence="3" id="KW-1185">Reference proteome</keyword>
<evidence type="ECO:0000313" key="3">
    <source>
        <dbReference type="Proteomes" id="UP001316184"/>
    </source>
</evidence>
<sequence length="130" mass="14130">MITTLKDKRGATMTVELEIDDPVSSYRVRPEGERAVGRADFVDPPGTGRDRIFFHTEVDDEFGGRGLAGLLVRAALDDSIRSKVTVVPVCPVFARYLTAHGSEFTARGGVFRRPTPADIAVVTRAVRGQA</sequence>
<dbReference type="InterPro" id="IPR016181">
    <property type="entry name" value="Acyl_CoA_acyltransferase"/>
</dbReference>
<dbReference type="RefSeq" id="WP_232399466.1">
    <property type="nucleotide sequence ID" value="NZ_CP102173.1"/>
</dbReference>
<evidence type="ECO:0000259" key="1">
    <source>
        <dbReference type="PROSITE" id="PS51729"/>
    </source>
</evidence>
<proteinExistence type="predicted"/>
<dbReference type="Pfam" id="PF14542">
    <property type="entry name" value="Acetyltransf_CG"/>
    <property type="match status" value="1"/>
</dbReference>
<dbReference type="InterPro" id="IPR031165">
    <property type="entry name" value="GNAT_YJDJ"/>
</dbReference>
<dbReference type="SUPFAM" id="SSF55729">
    <property type="entry name" value="Acyl-CoA N-acyltransferases (Nat)"/>
    <property type="match status" value="1"/>
</dbReference>
<dbReference type="EMBL" id="CP102173">
    <property type="protein sequence ID" value="UUP15414.1"/>
    <property type="molecule type" value="Genomic_DNA"/>
</dbReference>
<dbReference type="Proteomes" id="UP001316184">
    <property type="component" value="Chromosome"/>
</dbReference>
<protein>
    <submittedName>
        <fullName evidence="2">N-acetyltransferase</fullName>
    </submittedName>
</protein>
<evidence type="ECO:0000313" key="2">
    <source>
        <dbReference type="EMBL" id="UUP15414.1"/>
    </source>
</evidence>
<feature type="domain" description="N-acetyltransferase" evidence="1">
    <location>
        <begin position="18"/>
        <end position="109"/>
    </location>
</feature>
<reference evidence="2 3" key="1">
    <citation type="submission" date="2022-08" db="EMBL/GenBank/DDBJ databases">
        <title>novel species in genus Aeromicrobium.</title>
        <authorList>
            <person name="Ye L."/>
        </authorList>
    </citation>
    <scope>NUCLEOTIDE SEQUENCE [LARGE SCALE GENOMIC DNA]</scope>
    <source>
        <strain evidence="3">zg-Y1379</strain>
    </source>
</reference>